<organism evidence="1">
    <name type="scientific">viral metagenome</name>
    <dbReference type="NCBI Taxonomy" id="1070528"/>
    <lineage>
        <taxon>unclassified sequences</taxon>
        <taxon>metagenomes</taxon>
        <taxon>organismal metagenomes</taxon>
    </lineage>
</organism>
<sequence>MTTTYLFSDTYNHETFKLIYDVNPSPVMGSLFDLVPIAFPRKIGPIEEQFPSLLSILKDVPLQVRIFLYALKHERIQKHFLSWHKYDLFIKRMNYLNSSYPLLQLNMTYTDIYSYPSSNDIYAWITKEQHVKSAFLILVQRWLYKKYKRNIINENDPWTLSPPEKCVKLFDVRSRGVYIFEASSLKKHMEFSLGYSEWQFPVPSCPKNPFTNIEFNQGQLGAIREKIRLHGFSSWMIEAFAESFWDIHTFKNDNAVMLKIYSVKQLVKNPESTECRETLQEFIEQEFEYNNYRDDRYIVALKWAVKNRIKDPYMIEWLQLFKAYHILKIRHGIVSINNHHLTNIHRESYELLMNKAVIKKFIKERVETIRKSNISVVSTDTNPALNSVTPLTEHQPNPPVQDINYGIGLLQDIENHMEMLSLLPSHDINHHNIQYLINMLDNDENI</sequence>
<dbReference type="EMBL" id="MN739945">
    <property type="protein sequence ID" value="QHT79068.1"/>
    <property type="molecule type" value="Genomic_DNA"/>
</dbReference>
<protein>
    <submittedName>
        <fullName evidence="1">Uncharacterized protein</fullName>
    </submittedName>
</protein>
<reference evidence="1" key="1">
    <citation type="journal article" date="2020" name="Nature">
        <title>Giant virus diversity and host interactions through global metagenomics.</title>
        <authorList>
            <person name="Schulz F."/>
            <person name="Roux S."/>
            <person name="Paez-Espino D."/>
            <person name="Jungbluth S."/>
            <person name="Walsh D.A."/>
            <person name="Denef V.J."/>
            <person name="McMahon K.D."/>
            <person name="Konstantinidis K.T."/>
            <person name="Eloe-Fadrosh E.A."/>
            <person name="Kyrpides N.C."/>
            <person name="Woyke T."/>
        </authorList>
    </citation>
    <scope>NUCLEOTIDE SEQUENCE</scope>
    <source>
        <strain evidence="1">GVMAG-M-3300023179-97</strain>
    </source>
</reference>
<dbReference type="AlphaFoldDB" id="A0A6C0HEN6"/>
<proteinExistence type="predicted"/>
<evidence type="ECO:0000313" key="1">
    <source>
        <dbReference type="EMBL" id="QHT79068.1"/>
    </source>
</evidence>
<name>A0A6C0HEN6_9ZZZZ</name>
<accession>A0A6C0HEN6</accession>